<name>A0ABR5F6V0_9ACTN</name>
<dbReference type="InterPro" id="IPR032710">
    <property type="entry name" value="NTF2-like_dom_sf"/>
</dbReference>
<dbReference type="PANTHER" id="PTHR38436:SF1">
    <property type="entry name" value="ESTER CYCLASE"/>
    <property type="match status" value="1"/>
</dbReference>
<proteinExistence type="predicted"/>
<dbReference type="EMBL" id="JWIO01000005">
    <property type="protein sequence ID" value="KLL12380.1"/>
    <property type="molecule type" value="Genomic_DNA"/>
</dbReference>
<dbReference type="RefSeq" id="WP_047221935.1">
    <property type="nucleotide sequence ID" value="NZ_JWIO01000005.1"/>
</dbReference>
<dbReference type="InterPro" id="IPR009959">
    <property type="entry name" value="Cyclase_SnoaL-like"/>
</dbReference>
<dbReference type="SUPFAM" id="SSF54427">
    <property type="entry name" value="NTF2-like"/>
    <property type="match status" value="1"/>
</dbReference>
<evidence type="ECO:0000313" key="2">
    <source>
        <dbReference type="Proteomes" id="UP000035425"/>
    </source>
</evidence>
<gene>
    <name evidence="1" type="ORF">FrCorBMG51_05065</name>
</gene>
<protein>
    <recommendedName>
        <fullName evidence="3">Ester cyclase</fullName>
    </recommendedName>
</protein>
<comment type="caution">
    <text evidence="1">The sequence shown here is derived from an EMBL/GenBank/DDBJ whole genome shotgun (WGS) entry which is preliminary data.</text>
</comment>
<reference evidence="1 2" key="1">
    <citation type="submission" date="2014-12" db="EMBL/GenBank/DDBJ databases">
        <title>Frankia sp. BMG5.1 draft genome.</title>
        <authorList>
            <person name="Gtari M."/>
            <person name="Ghodhbane-Gtari F."/>
            <person name="Nouioui I."/>
            <person name="Ktari A."/>
            <person name="Hezbri K."/>
            <person name="Mimouni W."/>
            <person name="Sbissi I."/>
            <person name="Ayari A."/>
            <person name="Yamanaka T."/>
            <person name="Normand P."/>
            <person name="Tisa L.S."/>
            <person name="Boudabous A."/>
        </authorList>
    </citation>
    <scope>NUCLEOTIDE SEQUENCE [LARGE SCALE GENOMIC DNA]</scope>
    <source>
        <strain evidence="1 2">BMG5.1</strain>
    </source>
</reference>
<accession>A0ABR5F6V0</accession>
<dbReference type="Gene3D" id="3.10.450.50">
    <property type="match status" value="1"/>
</dbReference>
<dbReference type="Pfam" id="PF07366">
    <property type="entry name" value="SnoaL"/>
    <property type="match status" value="1"/>
</dbReference>
<evidence type="ECO:0000313" key="1">
    <source>
        <dbReference type="EMBL" id="KLL12380.1"/>
    </source>
</evidence>
<keyword evidence="2" id="KW-1185">Reference proteome</keyword>
<evidence type="ECO:0008006" key="3">
    <source>
        <dbReference type="Google" id="ProtNLM"/>
    </source>
</evidence>
<sequence length="144" mass="15844">MSREENKVIIRRVFDEIASKGDFDVVDEIYAEDYLDHAPFPGAPAGRAGVKHSIGGLRTAFPDLHVTVEDMSAHGDKVAAHNTWAGTHTGEVLGIPPTGRSVSFGGVVVFRLKNGLIIERWAIDLELDLLKELGMNLRWSRPKV</sequence>
<dbReference type="PANTHER" id="PTHR38436">
    <property type="entry name" value="POLYKETIDE CYCLASE SNOAL-LIKE DOMAIN"/>
    <property type="match status" value="1"/>
</dbReference>
<dbReference type="Proteomes" id="UP000035425">
    <property type="component" value="Unassembled WGS sequence"/>
</dbReference>
<organism evidence="1 2">
    <name type="scientific">Protofrankia coriariae</name>
    <dbReference type="NCBI Taxonomy" id="1562887"/>
    <lineage>
        <taxon>Bacteria</taxon>
        <taxon>Bacillati</taxon>
        <taxon>Actinomycetota</taxon>
        <taxon>Actinomycetes</taxon>
        <taxon>Frankiales</taxon>
        <taxon>Frankiaceae</taxon>
        <taxon>Protofrankia</taxon>
    </lineage>
</organism>